<dbReference type="SUPFAM" id="SSF52080">
    <property type="entry name" value="Ribosomal proteins L15p and L18e"/>
    <property type="match status" value="1"/>
</dbReference>
<comment type="function">
    <text evidence="4">Binds to the 23S rRNA.</text>
</comment>
<accession>A0ABU5L798</accession>
<protein>
    <recommendedName>
        <fullName evidence="4">Large ribosomal subunit protein uL15</fullName>
    </recommendedName>
</protein>
<keyword evidence="7" id="KW-1185">Reference proteome</keyword>
<sequence length="152" mass="16076">MSLLNSLKPKEGSRKSRKVVGRGIGSGKGKTAGRGGKGQTARAGGSISPLFEGGQTPLYRRLPKRGFNNFTRKKFDVLSLSTVEKLVLNGVLSTELSIDLLIKAGELRKSAKSLKLIGSSDKLSGLSRVMLSAISSGARECLEKSGCVVEII</sequence>
<dbReference type="PANTHER" id="PTHR12934:SF11">
    <property type="entry name" value="LARGE RIBOSOMAL SUBUNIT PROTEIN UL15M"/>
    <property type="match status" value="1"/>
</dbReference>
<dbReference type="RefSeq" id="WP_322497250.1">
    <property type="nucleotide sequence ID" value="NZ_JARGYT010000002.1"/>
</dbReference>
<dbReference type="Gene3D" id="3.100.10.10">
    <property type="match status" value="1"/>
</dbReference>
<reference evidence="6 7" key="1">
    <citation type="submission" date="2023-02" db="EMBL/GenBank/DDBJ databases">
        <title>Host association and intracellularity evolved multiple times independently in the Rickettsiales.</title>
        <authorList>
            <person name="Castelli M."/>
            <person name="Nardi T."/>
            <person name="Gammuto L."/>
            <person name="Bellinzona G."/>
            <person name="Sabaneyeva E."/>
            <person name="Potekhin A."/>
            <person name="Serra V."/>
            <person name="Petroni G."/>
            <person name="Sassera D."/>
        </authorList>
    </citation>
    <scope>NUCLEOTIDE SEQUENCE [LARGE SCALE GENOMIC DNA]</scope>
    <source>
        <strain evidence="6 7">BOD18</strain>
    </source>
</reference>
<dbReference type="GO" id="GO:0005840">
    <property type="term" value="C:ribosome"/>
    <property type="evidence" value="ECO:0007669"/>
    <property type="project" value="UniProtKB-KW"/>
</dbReference>
<dbReference type="Proteomes" id="UP001293791">
    <property type="component" value="Unassembled WGS sequence"/>
</dbReference>
<comment type="caution">
    <text evidence="6">The sequence shown here is derived from an EMBL/GenBank/DDBJ whole genome shotgun (WGS) entry which is preliminary data.</text>
</comment>
<evidence type="ECO:0000313" key="7">
    <source>
        <dbReference type="Proteomes" id="UP001293791"/>
    </source>
</evidence>
<dbReference type="InterPro" id="IPR005749">
    <property type="entry name" value="Ribosomal_uL15_bac-type"/>
</dbReference>
<evidence type="ECO:0000256" key="3">
    <source>
        <dbReference type="ARBA" id="ARBA00023274"/>
    </source>
</evidence>
<dbReference type="PANTHER" id="PTHR12934">
    <property type="entry name" value="50S RIBOSOMAL PROTEIN L15"/>
    <property type="match status" value="1"/>
</dbReference>
<dbReference type="EMBL" id="JARGYT010000002">
    <property type="protein sequence ID" value="MDZ5761740.1"/>
    <property type="molecule type" value="Genomic_DNA"/>
</dbReference>
<comment type="subunit">
    <text evidence="4">Part of the 50S ribosomal subunit.</text>
</comment>
<evidence type="ECO:0000256" key="5">
    <source>
        <dbReference type="SAM" id="MobiDB-lite"/>
    </source>
</evidence>
<keyword evidence="4" id="KW-0694">RNA-binding</keyword>
<keyword evidence="3 4" id="KW-0687">Ribonucleoprotein</keyword>
<evidence type="ECO:0000256" key="4">
    <source>
        <dbReference type="HAMAP-Rule" id="MF_01341"/>
    </source>
</evidence>
<dbReference type="NCBIfam" id="TIGR01071">
    <property type="entry name" value="rplO_bact"/>
    <property type="match status" value="1"/>
</dbReference>
<evidence type="ECO:0000256" key="1">
    <source>
        <dbReference type="ARBA" id="ARBA00007320"/>
    </source>
</evidence>
<dbReference type="InterPro" id="IPR036227">
    <property type="entry name" value="Ribosomal_uL15/eL18_sf"/>
</dbReference>
<dbReference type="InterPro" id="IPR030878">
    <property type="entry name" value="Ribosomal_uL15"/>
</dbReference>
<evidence type="ECO:0000256" key="2">
    <source>
        <dbReference type="ARBA" id="ARBA00022980"/>
    </source>
</evidence>
<evidence type="ECO:0000313" key="6">
    <source>
        <dbReference type="EMBL" id="MDZ5761740.1"/>
    </source>
</evidence>
<keyword evidence="2 4" id="KW-0689">Ribosomal protein</keyword>
<name>A0ABU5L798_9RICK</name>
<feature type="region of interest" description="Disordered" evidence="5">
    <location>
        <begin position="1"/>
        <end position="49"/>
    </location>
</feature>
<comment type="similarity">
    <text evidence="1 4">Belongs to the universal ribosomal protein uL15 family.</text>
</comment>
<keyword evidence="4" id="KW-0699">rRNA-binding</keyword>
<feature type="compositionally biased region" description="Gly residues" evidence="5">
    <location>
        <begin position="22"/>
        <end position="38"/>
    </location>
</feature>
<organism evidence="6 7">
    <name type="scientific">Candidatus Cyrtobacter comes</name>
    <dbReference type="NCBI Taxonomy" id="675776"/>
    <lineage>
        <taxon>Bacteria</taxon>
        <taxon>Pseudomonadati</taxon>
        <taxon>Pseudomonadota</taxon>
        <taxon>Alphaproteobacteria</taxon>
        <taxon>Rickettsiales</taxon>
        <taxon>Candidatus Midichloriaceae</taxon>
        <taxon>Candidatus Cyrtobacter</taxon>
    </lineage>
</organism>
<dbReference type="HAMAP" id="MF_01341">
    <property type="entry name" value="Ribosomal_uL15"/>
    <property type="match status" value="1"/>
</dbReference>
<gene>
    <name evidence="4" type="primary">rplO</name>
    <name evidence="6" type="ORF">Cyrtocomes_00098</name>
</gene>
<proteinExistence type="inferred from homology"/>